<dbReference type="InterPro" id="IPR003593">
    <property type="entry name" value="AAA+_ATPase"/>
</dbReference>
<dbReference type="GO" id="GO:0005886">
    <property type="term" value="C:plasma membrane"/>
    <property type="evidence" value="ECO:0007669"/>
    <property type="project" value="UniProtKB-SubCell"/>
</dbReference>
<evidence type="ECO:0000313" key="9">
    <source>
        <dbReference type="EMBL" id="SEA36277.1"/>
    </source>
</evidence>
<dbReference type="GO" id="GO:0016887">
    <property type="term" value="F:ATP hydrolysis activity"/>
    <property type="evidence" value="ECO:0007669"/>
    <property type="project" value="InterPro"/>
</dbReference>
<keyword evidence="3" id="KW-0813">Transport</keyword>
<evidence type="ECO:0000256" key="6">
    <source>
        <dbReference type="ARBA" id="ARBA00022840"/>
    </source>
</evidence>
<comment type="similarity">
    <text evidence="2">Belongs to the ABC transporter superfamily.</text>
</comment>
<evidence type="ECO:0000256" key="7">
    <source>
        <dbReference type="ARBA" id="ARBA00023136"/>
    </source>
</evidence>
<organism evidence="9 10">
    <name type="scientific">Thalassobacillus cyri</name>
    <dbReference type="NCBI Taxonomy" id="571932"/>
    <lineage>
        <taxon>Bacteria</taxon>
        <taxon>Bacillati</taxon>
        <taxon>Bacillota</taxon>
        <taxon>Bacilli</taxon>
        <taxon>Bacillales</taxon>
        <taxon>Bacillaceae</taxon>
        <taxon>Thalassobacillus</taxon>
    </lineage>
</organism>
<gene>
    <name evidence="9" type="ORF">SAMN05421743_104123</name>
</gene>
<dbReference type="STRING" id="571932.SAMN05421743_104123"/>
<dbReference type="Pfam" id="PF08352">
    <property type="entry name" value="oligo_HPY"/>
    <property type="match status" value="1"/>
</dbReference>
<keyword evidence="6 9" id="KW-0067">ATP-binding</keyword>
<dbReference type="PANTHER" id="PTHR43297">
    <property type="entry name" value="OLIGOPEPTIDE TRANSPORT ATP-BINDING PROTEIN APPD"/>
    <property type="match status" value="1"/>
</dbReference>
<dbReference type="GO" id="GO:0005524">
    <property type="term" value="F:ATP binding"/>
    <property type="evidence" value="ECO:0007669"/>
    <property type="project" value="UniProtKB-KW"/>
</dbReference>
<name>A0A1H4AKF2_9BACI</name>
<evidence type="ECO:0000259" key="8">
    <source>
        <dbReference type="PROSITE" id="PS50893"/>
    </source>
</evidence>
<dbReference type="InterPro" id="IPR013563">
    <property type="entry name" value="Oligopep_ABC_C"/>
</dbReference>
<evidence type="ECO:0000256" key="2">
    <source>
        <dbReference type="ARBA" id="ARBA00005417"/>
    </source>
</evidence>
<dbReference type="SMART" id="SM00382">
    <property type="entry name" value="AAA"/>
    <property type="match status" value="1"/>
</dbReference>
<comment type="subcellular location">
    <subcellularLocation>
        <location evidence="1">Cell membrane</location>
        <topology evidence="1">Peripheral membrane protein</topology>
    </subcellularLocation>
</comment>
<keyword evidence="4" id="KW-1003">Cell membrane</keyword>
<dbReference type="NCBIfam" id="TIGR01727">
    <property type="entry name" value="oligo_HPY"/>
    <property type="match status" value="1"/>
</dbReference>
<keyword evidence="10" id="KW-1185">Reference proteome</keyword>
<dbReference type="InterPro" id="IPR017871">
    <property type="entry name" value="ABC_transporter-like_CS"/>
</dbReference>
<dbReference type="PROSITE" id="PS50893">
    <property type="entry name" value="ABC_TRANSPORTER_2"/>
    <property type="match status" value="1"/>
</dbReference>
<dbReference type="Proteomes" id="UP000198584">
    <property type="component" value="Unassembled WGS sequence"/>
</dbReference>
<sequence length="327" mass="36914">MAPILQIKDLQIDVKMDEEVLNVVKNINLEIGKREIYGIVGESGSGKSLTSLAIMGLLASPPLQVSKGEIFFEEDKDLLKLSSRELRKIRGNKISMIFQEPMSALDPLFTIEDQLMESLKFHTKLSKKEMKRACVKIIEKVGIPRPEQIMKEYPHQLSGGMRQRIMIAIAMLCNPKLLIADEPTTALDVTIQAQILDLMKELRDDFETSILMITHDLGVIAETCQRVAVMYAGEIVEETDVVSLFHRPKHPYTKGLLKSMVGDRSDALYSIPGKVPSVEQMPKGCRFVTRCPEAMDICEKVSPDDLEVADNHRCKCWLYQKEMANHV</sequence>
<dbReference type="InterPro" id="IPR027417">
    <property type="entry name" value="P-loop_NTPase"/>
</dbReference>
<dbReference type="Gene3D" id="3.40.50.300">
    <property type="entry name" value="P-loop containing nucleotide triphosphate hydrolases"/>
    <property type="match status" value="1"/>
</dbReference>
<evidence type="ECO:0000256" key="5">
    <source>
        <dbReference type="ARBA" id="ARBA00022741"/>
    </source>
</evidence>
<keyword evidence="5" id="KW-0547">Nucleotide-binding</keyword>
<dbReference type="CDD" id="cd03257">
    <property type="entry name" value="ABC_NikE_OppD_transporters"/>
    <property type="match status" value="1"/>
</dbReference>
<dbReference type="FunFam" id="3.40.50.300:FF:000016">
    <property type="entry name" value="Oligopeptide ABC transporter ATP-binding component"/>
    <property type="match status" value="1"/>
</dbReference>
<accession>A0A1H4AKF2</accession>
<dbReference type="PROSITE" id="PS00211">
    <property type="entry name" value="ABC_TRANSPORTER_1"/>
    <property type="match status" value="1"/>
</dbReference>
<dbReference type="Pfam" id="PF00005">
    <property type="entry name" value="ABC_tran"/>
    <property type="match status" value="1"/>
</dbReference>
<evidence type="ECO:0000256" key="4">
    <source>
        <dbReference type="ARBA" id="ARBA00022475"/>
    </source>
</evidence>
<dbReference type="InterPro" id="IPR050388">
    <property type="entry name" value="ABC_Ni/Peptide_Import"/>
</dbReference>
<dbReference type="PANTHER" id="PTHR43297:SF2">
    <property type="entry name" value="DIPEPTIDE TRANSPORT ATP-BINDING PROTEIN DPPD"/>
    <property type="match status" value="1"/>
</dbReference>
<proteinExistence type="inferred from homology"/>
<dbReference type="EMBL" id="FNQR01000004">
    <property type="protein sequence ID" value="SEA36277.1"/>
    <property type="molecule type" value="Genomic_DNA"/>
</dbReference>
<dbReference type="RefSeq" id="WP_093043660.1">
    <property type="nucleotide sequence ID" value="NZ_FNQR01000004.1"/>
</dbReference>
<reference evidence="9 10" key="1">
    <citation type="submission" date="2016-10" db="EMBL/GenBank/DDBJ databases">
        <authorList>
            <person name="de Groot N.N."/>
        </authorList>
    </citation>
    <scope>NUCLEOTIDE SEQUENCE [LARGE SCALE GENOMIC DNA]</scope>
    <source>
        <strain evidence="9 10">CCM7597</strain>
    </source>
</reference>
<dbReference type="AlphaFoldDB" id="A0A1H4AKF2"/>
<feature type="domain" description="ABC transporter" evidence="8">
    <location>
        <begin position="5"/>
        <end position="257"/>
    </location>
</feature>
<dbReference type="GO" id="GO:0015833">
    <property type="term" value="P:peptide transport"/>
    <property type="evidence" value="ECO:0007669"/>
    <property type="project" value="InterPro"/>
</dbReference>
<protein>
    <submittedName>
        <fullName evidence="9">Peptide/nickel transport system ATP-binding protein</fullName>
    </submittedName>
</protein>
<dbReference type="OrthoDB" id="9802264at2"/>
<evidence type="ECO:0000313" key="10">
    <source>
        <dbReference type="Proteomes" id="UP000198584"/>
    </source>
</evidence>
<evidence type="ECO:0000256" key="1">
    <source>
        <dbReference type="ARBA" id="ARBA00004202"/>
    </source>
</evidence>
<keyword evidence="7" id="KW-0472">Membrane</keyword>
<evidence type="ECO:0000256" key="3">
    <source>
        <dbReference type="ARBA" id="ARBA00022448"/>
    </source>
</evidence>
<dbReference type="InterPro" id="IPR003439">
    <property type="entry name" value="ABC_transporter-like_ATP-bd"/>
</dbReference>
<dbReference type="SUPFAM" id="SSF52540">
    <property type="entry name" value="P-loop containing nucleoside triphosphate hydrolases"/>
    <property type="match status" value="1"/>
</dbReference>